<feature type="transmembrane region" description="Helical" evidence="8">
    <location>
        <begin position="263"/>
        <end position="284"/>
    </location>
</feature>
<evidence type="ECO:0000256" key="7">
    <source>
        <dbReference type="ARBA" id="ARBA00023136"/>
    </source>
</evidence>
<dbReference type="Pfam" id="PF00528">
    <property type="entry name" value="BPD_transp_1"/>
    <property type="match status" value="1"/>
</dbReference>
<dbReference type="CDD" id="cd06261">
    <property type="entry name" value="TM_PBP2"/>
    <property type="match status" value="1"/>
</dbReference>
<keyword evidence="11" id="KW-1185">Reference proteome</keyword>
<evidence type="ECO:0000256" key="3">
    <source>
        <dbReference type="ARBA" id="ARBA00022448"/>
    </source>
</evidence>
<accession>A0ABX1F856</accession>
<evidence type="ECO:0000256" key="6">
    <source>
        <dbReference type="ARBA" id="ARBA00022989"/>
    </source>
</evidence>
<evidence type="ECO:0000256" key="4">
    <source>
        <dbReference type="ARBA" id="ARBA00022475"/>
    </source>
</evidence>
<comment type="similarity">
    <text evidence="2">Belongs to the binding-protein-dependent transport system permease family. CysTW subfamily.</text>
</comment>
<dbReference type="EMBL" id="JAAVTX010000009">
    <property type="protein sequence ID" value="NKE48409.1"/>
    <property type="molecule type" value="Genomic_DNA"/>
</dbReference>
<keyword evidence="4" id="KW-1003">Cell membrane</keyword>
<dbReference type="Proteomes" id="UP000765160">
    <property type="component" value="Unassembled WGS sequence"/>
</dbReference>
<feature type="domain" description="ABC transmembrane type-1" evidence="9">
    <location>
        <begin position="78"/>
        <end position="284"/>
    </location>
</feature>
<evidence type="ECO:0000313" key="11">
    <source>
        <dbReference type="Proteomes" id="UP000765160"/>
    </source>
</evidence>
<dbReference type="PROSITE" id="PS50928">
    <property type="entry name" value="ABC_TM1"/>
    <property type="match status" value="1"/>
</dbReference>
<keyword evidence="3 8" id="KW-0813">Transport</keyword>
<sequence length="290" mass="32050">MTPALRRRLVLALPWAWMALFFVVPFAFVLTIAFAEPAEGLPPYAPLLRWSGEATAVLQLNLANFQLLLDDPYYLDAYLRSLRVAAISATLCLLIGYPMALAIARAPEHRRNLLLMLVILPFWTSFLLRVTAWIGILQDQGWLNGALLALGLIDQPIPLLYTDVAMYIGITYCYLPFMVLPLYATLSKLDPSLLEAAEDLGAPPWRAFLQVTLPLSLPGIVAGFLLVFIPAVGEFVIPELLGGPGAQLIGRVLWTEFFQNRDWPLASALAIVLLAALVAPIALFQWRAGR</sequence>
<name>A0ABX1F856_9PROT</name>
<dbReference type="InterPro" id="IPR035906">
    <property type="entry name" value="MetI-like_sf"/>
</dbReference>
<protein>
    <submittedName>
        <fullName evidence="10">ABC transporter permease subunit</fullName>
    </submittedName>
</protein>
<gene>
    <name evidence="10" type="ORF">HB662_26790</name>
</gene>
<organism evidence="10 11">
    <name type="scientific">Falsiroseomonas frigidaquae</name>
    <dbReference type="NCBI Taxonomy" id="487318"/>
    <lineage>
        <taxon>Bacteria</taxon>
        <taxon>Pseudomonadati</taxon>
        <taxon>Pseudomonadota</taxon>
        <taxon>Alphaproteobacteria</taxon>
        <taxon>Acetobacterales</taxon>
        <taxon>Roseomonadaceae</taxon>
        <taxon>Falsiroseomonas</taxon>
    </lineage>
</organism>
<reference evidence="10 11" key="1">
    <citation type="submission" date="2020-03" db="EMBL/GenBank/DDBJ databases">
        <title>Roseomonas selenitidurans sp. nov. isolated from soil.</title>
        <authorList>
            <person name="Liu H."/>
        </authorList>
    </citation>
    <scope>NUCLEOTIDE SEQUENCE [LARGE SCALE GENOMIC DNA]</scope>
    <source>
        <strain evidence="10 11">JCM 15073</strain>
    </source>
</reference>
<dbReference type="InterPro" id="IPR000515">
    <property type="entry name" value="MetI-like"/>
</dbReference>
<keyword evidence="5 8" id="KW-0812">Transmembrane</keyword>
<feature type="transmembrane region" description="Helical" evidence="8">
    <location>
        <begin position="82"/>
        <end position="101"/>
    </location>
</feature>
<feature type="transmembrane region" description="Helical" evidence="8">
    <location>
        <begin position="207"/>
        <end position="232"/>
    </location>
</feature>
<keyword evidence="7 8" id="KW-0472">Membrane</keyword>
<comment type="caution">
    <text evidence="10">The sequence shown here is derived from an EMBL/GenBank/DDBJ whole genome shotgun (WGS) entry which is preliminary data.</text>
</comment>
<keyword evidence="6 8" id="KW-1133">Transmembrane helix</keyword>
<dbReference type="PANTHER" id="PTHR42929">
    <property type="entry name" value="INNER MEMBRANE ABC TRANSPORTER PERMEASE PROTEIN YDCU-RELATED-RELATED"/>
    <property type="match status" value="1"/>
</dbReference>
<evidence type="ECO:0000256" key="1">
    <source>
        <dbReference type="ARBA" id="ARBA00004651"/>
    </source>
</evidence>
<proteinExistence type="inferred from homology"/>
<dbReference type="RefSeq" id="WP_168054757.1">
    <property type="nucleotide sequence ID" value="NZ_JAATJR010000009.1"/>
</dbReference>
<dbReference type="PANTHER" id="PTHR42929:SF3">
    <property type="entry name" value="PUTRESCINE TRANSPORT SYSTEM PERMEASE PROTEIN POTH"/>
    <property type="match status" value="1"/>
</dbReference>
<feature type="transmembrane region" description="Helical" evidence="8">
    <location>
        <begin position="164"/>
        <end position="186"/>
    </location>
</feature>
<comment type="subcellular location">
    <subcellularLocation>
        <location evidence="1 8">Cell membrane</location>
        <topology evidence="1 8">Multi-pass membrane protein</topology>
    </subcellularLocation>
</comment>
<evidence type="ECO:0000256" key="8">
    <source>
        <dbReference type="RuleBase" id="RU363032"/>
    </source>
</evidence>
<evidence type="ECO:0000259" key="9">
    <source>
        <dbReference type="PROSITE" id="PS50928"/>
    </source>
</evidence>
<evidence type="ECO:0000256" key="2">
    <source>
        <dbReference type="ARBA" id="ARBA00007069"/>
    </source>
</evidence>
<evidence type="ECO:0000313" key="10">
    <source>
        <dbReference type="EMBL" id="NKE48409.1"/>
    </source>
</evidence>
<feature type="transmembrane region" description="Helical" evidence="8">
    <location>
        <begin position="113"/>
        <end position="136"/>
    </location>
</feature>
<dbReference type="Gene3D" id="1.10.3720.10">
    <property type="entry name" value="MetI-like"/>
    <property type="match status" value="1"/>
</dbReference>
<evidence type="ECO:0000256" key="5">
    <source>
        <dbReference type="ARBA" id="ARBA00022692"/>
    </source>
</evidence>
<dbReference type="SUPFAM" id="SSF161098">
    <property type="entry name" value="MetI-like"/>
    <property type="match status" value="1"/>
</dbReference>